<keyword evidence="2" id="KW-1185">Reference proteome</keyword>
<dbReference type="AlphaFoldDB" id="A0A8H4XEC6"/>
<reference evidence="1" key="2">
    <citation type="submission" date="2020-05" db="EMBL/GenBank/DDBJ databases">
        <authorList>
            <person name="Kim H.-S."/>
            <person name="Proctor R.H."/>
            <person name="Brown D.W."/>
        </authorList>
    </citation>
    <scope>NUCLEOTIDE SEQUENCE</scope>
    <source>
        <strain evidence="1">NRRL 20472</strain>
    </source>
</reference>
<gene>
    <name evidence="1" type="ORF">FSARC_1964</name>
</gene>
<dbReference type="Proteomes" id="UP000622797">
    <property type="component" value="Unassembled WGS sequence"/>
</dbReference>
<evidence type="ECO:0000313" key="1">
    <source>
        <dbReference type="EMBL" id="KAF4971131.1"/>
    </source>
</evidence>
<organism evidence="1 2">
    <name type="scientific">Fusarium sarcochroum</name>
    <dbReference type="NCBI Taxonomy" id="1208366"/>
    <lineage>
        <taxon>Eukaryota</taxon>
        <taxon>Fungi</taxon>
        <taxon>Dikarya</taxon>
        <taxon>Ascomycota</taxon>
        <taxon>Pezizomycotina</taxon>
        <taxon>Sordariomycetes</taxon>
        <taxon>Hypocreomycetidae</taxon>
        <taxon>Hypocreales</taxon>
        <taxon>Nectriaceae</taxon>
        <taxon>Fusarium</taxon>
        <taxon>Fusarium lateritium species complex</taxon>
    </lineage>
</organism>
<sequence length="175" mass="19479">MASFNDIGHIPYSLLKFDTASSRLMTLPLKAETSVHYGLMGVHFETLATGGGGTSGAVLFFASNPMEAITEILDADTIRYERGCDNCRRTPLIASGLYQPGKGKPGLVVEWFAEDPTQVPSTPCSIYSIRSRMTFMASQTCAFRFAQNRWQDGHQFVRRLSPEDKRYTMLQHAIC</sequence>
<comment type="caution">
    <text evidence="1">The sequence shown here is derived from an EMBL/GenBank/DDBJ whole genome shotgun (WGS) entry which is preliminary data.</text>
</comment>
<protein>
    <submittedName>
        <fullName evidence="1">Uncharacterized protein</fullName>
    </submittedName>
</protein>
<name>A0A8H4XEC6_9HYPO</name>
<dbReference type="EMBL" id="JABEXW010000101">
    <property type="protein sequence ID" value="KAF4971131.1"/>
    <property type="molecule type" value="Genomic_DNA"/>
</dbReference>
<accession>A0A8H4XEC6</accession>
<reference evidence="1" key="1">
    <citation type="journal article" date="2020" name="BMC Genomics">
        <title>Correction to: Identification and distribution of gene clusters required for synthesis of sphingolipid metabolism inhibitors in diverse species of the filamentous fungus Fusarium.</title>
        <authorList>
            <person name="Kim H.S."/>
            <person name="Lohmar J.M."/>
            <person name="Busman M."/>
            <person name="Brown D.W."/>
            <person name="Naumann T.A."/>
            <person name="Divon H.H."/>
            <person name="Lysoe E."/>
            <person name="Uhlig S."/>
            <person name="Proctor R.H."/>
        </authorList>
    </citation>
    <scope>NUCLEOTIDE SEQUENCE</scope>
    <source>
        <strain evidence="1">NRRL 20472</strain>
    </source>
</reference>
<evidence type="ECO:0000313" key="2">
    <source>
        <dbReference type="Proteomes" id="UP000622797"/>
    </source>
</evidence>
<proteinExistence type="predicted"/>